<dbReference type="PANTHER" id="PTHR10625">
    <property type="entry name" value="HISTONE DEACETYLASE HDAC1-RELATED"/>
    <property type="match status" value="1"/>
</dbReference>
<keyword evidence="6" id="KW-0156">Chromatin regulator</keyword>
<dbReference type="EC" id="3.5.1.98" evidence="3"/>
<dbReference type="Pfam" id="PF00850">
    <property type="entry name" value="Hist_deacetyl"/>
    <property type="match status" value="1"/>
</dbReference>
<evidence type="ECO:0000256" key="5">
    <source>
        <dbReference type="ARBA" id="ARBA00022801"/>
    </source>
</evidence>
<feature type="domain" description="Histone deacetylase" evidence="11">
    <location>
        <begin position="334"/>
        <end position="640"/>
    </location>
</feature>
<dbReference type="AlphaFoldDB" id="A0A2P6N209"/>
<dbReference type="InterPro" id="IPR000286">
    <property type="entry name" value="HDACs"/>
</dbReference>
<evidence type="ECO:0000256" key="1">
    <source>
        <dbReference type="ARBA" id="ARBA00004123"/>
    </source>
</evidence>
<organism evidence="12 14">
    <name type="scientific">Planoprotostelium fungivorum</name>
    <dbReference type="NCBI Taxonomy" id="1890364"/>
    <lineage>
        <taxon>Eukaryota</taxon>
        <taxon>Amoebozoa</taxon>
        <taxon>Evosea</taxon>
        <taxon>Variosea</taxon>
        <taxon>Cavosteliida</taxon>
        <taxon>Cavosteliaceae</taxon>
        <taxon>Planoprotostelium</taxon>
    </lineage>
</organism>
<dbReference type="PRINTS" id="PR01270">
    <property type="entry name" value="HDASUPER"/>
</dbReference>
<dbReference type="SUPFAM" id="SSF49879">
    <property type="entry name" value="SMAD/FHA domain"/>
    <property type="match status" value="1"/>
</dbReference>
<dbReference type="InterPro" id="IPR023801">
    <property type="entry name" value="His_deacetylse_dom"/>
</dbReference>
<evidence type="ECO:0000256" key="3">
    <source>
        <dbReference type="ARBA" id="ARBA00012111"/>
    </source>
</evidence>
<evidence type="ECO:0000256" key="7">
    <source>
        <dbReference type="ARBA" id="ARBA00023015"/>
    </source>
</evidence>
<dbReference type="OrthoDB" id="424012at2759"/>
<gene>
    <name evidence="13" type="ORF">PROFUN_04118</name>
    <name evidence="12" type="ORF">PROFUN_14082</name>
</gene>
<evidence type="ECO:0000313" key="13">
    <source>
        <dbReference type="EMBL" id="PRP84127.1"/>
    </source>
</evidence>
<dbReference type="CDD" id="cd22671">
    <property type="entry name" value="FHA_APTX-like"/>
    <property type="match status" value="1"/>
</dbReference>
<comment type="similarity">
    <text evidence="2">Belongs to the histone deacetylase family. HD type 2 subfamily.</text>
</comment>
<feature type="region of interest" description="Disordered" evidence="10">
    <location>
        <begin position="236"/>
        <end position="266"/>
    </location>
</feature>
<evidence type="ECO:0000256" key="2">
    <source>
        <dbReference type="ARBA" id="ARBA00007738"/>
    </source>
</evidence>
<evidence type="ECO:0000256" key="9">
    <source>
        <dbReference type="ARBA" id="ARBA00023242"/>
    </source>
</evidence>
<evidence type="ECO:0000256" key="10">
    <source>
        <dbReference type="SAM" id="MobiDB-lite"/>
    </source>
</evidence>
<feature type="region of interest" description="Disordered" evidence="10">
    <location>
        <begin position="149"/>
        <end position="171"/>
    </location>
</feature>
<dbReference type="CDD" id="cd11599">
    <property type="entry name" value="HDAC_classII_2"/>
    <property type="match status" value="1"/>
</dbReference>
<evidence type="ECO:0000259" key="11">
    <source>
        <dbReference type="Pfam" id="PF00850"/>
    </source>
</evidence>
<dbReference type="EMBL" id="MDYQ01000069">
    <property type="protein sequence ID" value="PRP84127.1"/>
    <property type="molecule type" value="Genomic_DNA"/>
</dbReference>
<dbReference type="GO" id="GO:0040029">
    <property type="term" value="P:epigenetic regulation of gene expression"/>
    <property type="evidence" value="ECO:0007669"/>
    <property type="project" value="TreeGrafter"/>
</dbReference>
<dbReference type="GO" id="GO:0000118">
    <property type="term" value="C:histone deacetylase complex"/>
    <property type="evidence" value="ECO:0007669"/>
    <property type="project" value="TreeGrafter"/>
</dbReference>
<evidence type="ECO:0000256" key="4">
    <source>
        <dbReference type="ARBA" id="ARBA00022491"/>
    </source>
</evidence>
<sequence>MSLRYRALRRPRVKVSLREGIQHNMSSNRGEVYLSAHFSPYNEVHLLPAGTRVGRTTLSTMGIRSAENPKKLCVSRQHALFIPTTSGITAHATGSNPLYVIASGEKKTIKTGDSVSLSVGDRVGLLHNWFVFSVERDVEERSLGKRKLDAKGDRYDKRSSQKKHNSRRGEVVVGKPVKHWDQGKRMWVKGMVIQMNVNEETKERMALVDIEGDHVWKPANELIVESTMMQIKETDIIRSMTDGPGGKSKRQRKSGQPSDRVTRSRGRVTYAEWMTSSSEAEDGDMTHMMEESEKDINKFADREPTHLAPDQVSDGVTAIFYSKACEKHFVPKWHYEKPERLDAIMKGLENLVKKYPTAVRIVEDFPPLTSEDLVLAHNHAYLDRVKQMVPDTDVPTHITQYTVDVDSKVEEDFDTFMSKSSWEAILMANGAVRKAIDMVHNREVRNTFCAIRPPGHHCGASGHTEGANSQGYCIVNNVVLGALYAKEKYNYERIAIVDFDVHHGNGTEELLSNKDGFLFVSIHAHDIYPHTGSDNIPRAPNVVNVALEVGDSSEEFHRAFDQKIMPALRSYSPDLLIISAGFDAHKKDPTDGLNLEEQDYFTMTEKLKQIAEEHCGGRIVSVLEGGYHLPSLKRSVREHLISLIKK</sequence>
<name>A0A2P6N209_9EUKA</name>
<dbReference type="Gene3D" id="2.60.200.20">
    <property type="match status" value="1"/>
</dbReference>
<comment type="caution">
    <text evidence="12">The sequence shown here is derived from an EMBL/GenBank/DDBJ whole genome shotgun (WGS) entry which is preliminary data.</text>
</comment>
<keyword evidence="14" id="KW-1185">Reference proteome</keyword>
<keyword evidence="5" id="KW-0378">Hydrolase</keyword>
<keyword evidence="7" id="KW-0805">Transcription regulation</keyword>
<dbReference type="Proteomes" id="UP000241769">
    <property type="component" value="Unassembled WGS sequence"/>
</dbReference>
<dbReference type="GO" id="GO:0141221">
    <property type="term" value="F:histone deacetylase activity, hydrolytic mechanism"/>
    <property type="evidence" value="ECO:0007669"/>
    <property type="project" value="UniProtKB-EC"/>
</dbReference>
<dbReference type="InParanoid" id="A0A2P6N209"/>
<protein>
    <recommendedName>
        <fullName evidence="3">histone deacetylase</fullName>
        <ecNumber evidence="3">3.5.1.98</ecNumber>
    </recommendedName>
</protein>
<comment type="subcellular location">
    <subcellularLocation>
        <location evidence="1">Nucleus</location>
    </subcellularLocation>
</comment>
<keyword evidence="4" id="KW-0678">Repressor</keyword>
<feature type="compositionally biased region" description="Basic and acidic residues" evidence="10">
    <location>
        <begin position="149"/>
        <end position="159"/>
    </location>
</feature>
<dbReference type="EMBL" id="MDYQ01000247">
    <property type="protein sequence ID" value="PRP77994.1"/>
    <property type="molecule type" value="Genomic_DNA"/>
</dbReference>
<evidence type="ECO:0000313" key="12">
    <source>
        <dbReference type="EMBL" id="PRP77994.1"/>
    </source>
</evidence>
<accession>A0A2P6N209</accession>
<dbReference type="STRING" id="1890364.A0A2P6N209"/>
<evidence type="ECO:0000256" key="6">
    <source>
        <dbReference type="ARBA" id="ARBA00022853"/>
    </source>
</evidence>
<dbReference type="Gene3D" id="3.40.800.20">
    <property type="entry name" value="Histone deacetylase domain"/>
    <property type="match status" value="1"/>
</dbReference>
<dbReference type="InterPro" id="IPR037138">
    <property type="entry name" value="His_deacetylse_dom_sf"/>
</dbReference>
<evidence type="ECO:0000313" key="14">
    <source>
        <dbReference type="Proteomes" id="UP000241769"/>
    </source>
</evidence>
<proteinExistence type="inferred from homology"/>
<keyword evidence="8" id="KW-0804">Transcription</keyword>
<reference evidence="12 14" key="1">
    <citation type="journal article" date="2018" name="Genome Biol. Evol.">
        <title>Multiple Roots of Fruiting Body Formation in Amoebozoa.</title>
        <authorList>
            <person name="Hillmann F."/>
            <person name="Forbes G."/>
            <person name="Novohradska S."/>
            <person name="Ferling I."/>
            <person name="Riege K."/>
            <person name="Groth M."/>
            <person name="Westermann M."/>
            <person name="Marz M."/>
            <person name="Spaller T."/>
            <person name="Winckler T."/>
            <person name="Schaap P."/>
            <person name="Glockner G."/>
        </authorList>
    </citation>
    <scope>NUCLEOTIDE SEQUENCE [LARGE SCALE GENOMIC DNA]</scope>
    <source>
        <strain evidence="12 14">Jena</strain>
    </source>
</reference>
<dbReference type="InterPro" id="IPR023696">
    <property type="entry name" value="Ureohydrolase_dom_sf"/>
</dbReference>
<dbReference type="InterPro" id="IPR008984">
    <property type="entry name" value="SMAD_FHA_dom_sf"/>
</dbReference>
<keyword evidence="9" id="KW-0539">Nucleus</keyword>
<dbReference type="PANTHER" id="PTHR10625:SF5">
    <property type="entry name" value="HISTONE DEACETYLASE"/>
    <property type="match status" value="1"/>
</dbReference>
<evidence type="ECO:0000256" key="8">
    <source>
        <dbReference type="ARBA" id="ARBA00023163"/>
    </source>
</evidence>
<dbReference type="SUPFAM" id="SSF52768">
    <property type="entry name" value="Arginase/deacetylase"/>
    <property type="match status" value="1"/>
</dbReference>